<gene>
    <name evidence="2" type="ORF">AB6A40_006390</name>
</gene>
<dbReference type="AlphaFoldDB" id="A0ABD6EKC1"/>
<accession>A0ABD6EKC1</accession>
<dbReference type="EMBL" id="JBGFUD010004510">
    <property type="protein sequence ID" value="MFH4979681.1"/>
    <property type="molecule type" value="Genomic_DNA"/>
</dbReference>
<proteinExistence type="predicted"/>
<feature type="compositionally biased region" description="Polar residues" evidence="1">
    <location>
        <begin position="171"/>
        <end position="191"/>
    </location>
</feature>
<evidence type="ECO:0000256" key="1">
    <source>
        <dbReference type="SAM" id="MobiDB-lite"/>
    </source>
</evidence>
<feature type="region of interest" description="Disordered" evidence="1">
    <location>
        <begin position="135"/>
        <end position="202"/>
    </location>
</feature>
<feature type="region of interest" description="Disordered" evidence="1">
    <location>
        <begin position="34"/>
        <end position="86"/>
    </location>
</feature>
<keyword evidence="3" id="KW-1185">Reference proteome</keyword>
<reference evidence="2 3" key="1">
    <citation type="submission" date="2024-08" db="EMBL/GenBank/DDBJ databases">
        <title>Gnathostoma spinigerum genome.</title>
        <authorList>
            <person name="Gonzalez-Bertolin B."/>
            <person name="Monzon S."/>
            <person name="Zaballos A."/>
            <person name="Jimenez P."/>
            <person name="Dekumyoy P."/>
            <person name="Varona S."/>
            <person name="Cuesta I."/>
            <person name="Sumanam S."/>
            <person name="Adisakwattana P."/>
            <person name="Gasser R.B."/>
            <person name="Hernandez-Gonzalez A."/>
            <person name="Young N.D."/>
            <person name="Perteguer M.J."/>
        </authorList>
    </citation>
    <scope>NUCLEOTIDE SEQUENCE [LARGE SCALE GENOMIC DNA]</scope>
    <source>
        <strain evidence="2">AL3</strain>
        <tissue evidence="2">Liver</tissue>
    </source>
</reference>
<feature type="compositionally biased region" description="Low complexity" evidence="1">
    <location>
        <begin position="42"/>
        <end position="68"/>
    </location>
</feature>
<dbReference type="Proteomes" id="UP001608902">
    <property type="component" value="Unassembled WGS sequence"/>
</dbReference>
<evidence type="ECO:0000313" key="3">
    <source>
        <dbReference type="Proteomes" id="UP001608902"/>
    </source>
</evidence>
<protein>
    <submittedName>
        <fullName evidence="2">Uncharacterized protein</fullName>
    </submittedName>
</protein>
<evidence type="ECO:0000313" key="2">
    <source>
        <dbReference type="EMBL" id="MFH4979681.1"/>
    </source>
</evidence>
<feature type="compositionally biased region" description="Pro residues" evidence="1">
    <location>
        <begin position="135"/>
        <end position="146"/>
    </location>
</feature>
<name>A0ABD6EKC1_9BILA</name>
<comment type="caution">
    <text evidence="2">The sequence shown here is derived from an EMBL/GenBank/DDBJ whole genome shotgun (WGS) entry which is preliminary data.</text>
</comment>
<sequence>MERLSSTADQKTPPMQLPNALAFASLRNFKIPKVTENEKCESPTQSLPTTTSTPSTTSSVAPTISTAPLPAPISSSIFPPKPTKSILKCPVPEPNIMFRPMGMPPGAPSGRRPLLPDPRMIPHHQPRQMMPRIPPAMPPNMIPPPSAGRWMSLAAQKLPTTKPPPLEPPTSFTNDSKSPEASSISKASDSPTEGLKIVADDE</sequence>
<organism evidence="2 3">
    <name type="scientific">Gnathostoma spinigerum</name>
    <dbReference type="NCBI Taxonomy" id="75299"/>
    <lineage>
        <taxon>Eukaryota</taxon>
        <taxon>Metazoa</taxon>
        <taxon>Ecdysozoa</taxon>
        <taxon>Nematoda</taxon>
        <taxon>Chromadorea</taxon>
        <taxon>Rhabditida</taxon>
        <taxon>Spirurina</taxon>
        <taxon>Gnathostomatomorpha</taxon>
        <taxon>Gnathostomatoidea</taxon>
        <taxon>Gnathostomatidae</taxon>
        <taxon>Gnathostoma</taxon>
    </lineage>
</organism>